<dbReference type="EMBL" id="CP133270">
    <property type="protein sequence ID" value="WVX66665.1"/>
    <property type="molecule type" value="Genomic_DNA"/>
</dbReference>
<gene>
    <name evidence="2" type="ORF">Bealeia1_00847</name>
</gene>
<dbReference type="Proteomes" id="UP001330434">
    <property type="component" value="Chromosome"/>
</dbReference>
<dbReference type="InterPro" id="IPR021730">
    <property type="entry name" value="YdbH"/>
</dbReference>
<reference evidence="2 3" key="1">
    <citation type="journal article" date="2024" name="Environ. Microbiol.">
        <title>Novel evolutionary insights on the interactions of the Holosporales (Alphaproteobacteria) with eukaryotic hosts from comparative genomics.</title>
        <authorList>
            <person name="Giovannini M."/>
            <person name="Petroni G."/>
            <person name="Castelli M."/>
        </authorList>
    </citation>
    <scope>NUCLEOTIDE SEQUENCE [LARGE SCALE GENOMIC DNA]</scope>
    <source>
        <strain evidence="2 3">US_Bl 15I1</strain>
    </source>
</reference>
<feature type="transmembrane region" description="Helical" evidence="1">
    <location>
        <begin position="12"/>
        <end position="30"/>
    </location>
</feature>
<organism evidence="2 3">
    <name type="scientific">Candidatus Bealeia paramacronuclearis</name>
    <dbReference type="NCBI Taxonomy" id="1921001"/>
    <lineage>
        <taxon>Bacteria</taxon>
        <taxon>Pseudomonadati</taxon>
        <taxon>Pseudomonadota</taxon>
        <taxon>Alphaproteobacteria</taxon>
        <taxon>Holosporales</taxon>
        <taxon>Holosporaceae</taxon>
        <taxon>Candidatus Bealeia</taxon>
    </lineage>
</organism>
<evidence type="ECO:0000256" key="1">
    <source>
        <dbReference type="SAM" id="Phobius"/>
    </source>
</evidence>
<sequence>MRKNLSFKIMAYGFLSLFTALLAAGFYILFVPNPYLAPYLLGWINGQGWGKFEVGQIVLHPTKIYLENVTYRPSPEGPPLSIYSAVLTLSWSGFTPEMEEVTLKDLKISKDMIQNLMAGSGAEAFTIPPLTFQNAILIAEDPNFPFMLTFDGNYLDRQSVIGEFHLLFEDGVLLGDLDIELNPEMKASLSNLSLELKAWPDLTLKGEGDVVFQGKSLATRISGHNENLNLKAQCQYKLPAQNGECQIVYESQRVQNLASPEVLKNLSGSLKGKATIPFQKGTVMPLQGSAEFSDIFFEHQLVKVQNLTATLQYGFEKSLSFPAQSLQILIGKADIGLPLSNIQANLKWDGKNEFQILEALAFLEGGQVTTKEVSFSLPFSQIRLPLLFNHVPAQFFIDLSQVPHLKVSGHVNGKLDVEFTPENYGIHEGSTLQIQDAPGTIQYRPGEAPAKVITLKGDENPMDLVFLALWNFHYEKLSLDLEKPLQGGLQGTLHLKGKNPDLFEGHPFEFNIKASGQLKELIENVFWSIRNI</sequence>
<evidence type="ECO:0000313" key="2">
    <source>
        <dbReference type="EMBL" id="WVX66665.1"/>
    </source>
</evidence>
<name>A0ABZ2C4I6_9PROT</name>
<keyword evidence="1" id="KW-1133">Transmembrane helix</keyword>
<keyword evidence="1" id="KW-0472">Membrane</keyword>
<dbReference type="RefSeq" id="WP_331255510.1">
    <property type="nucleotide sequence ID" value="NZ_CP133270.1"/>
</dbReference>
<dbReference type="Pfam" id="PF11739">
    <property type="entry name" value="YdbH-like"/>
    <property type="match status" value="1"/>
</dbReference>
<keyword evidence="3" id="KW-1185">Reference proteome</keyword>
<protein>
    <submittedName>
        <fullName evidence="2">YdbH domain-containing protein</fullName>
    </submittedName>
</protein>
<accession>A0ABZ2C4I6</accession>
<keyword evidence="1" id="KW-0812">Transmembrane</keyword>
<proteinExistence type="predicted"/>
<evidence type="ECO:0000313" key="3">
    <source>
        <dbReference type="Proteomes" id="UP001330434"/>
    </source>
</evidence>